<dbReference type="KEGG" id="pzi:CWO85_03000"/>
<evidence type="ECO:0000313" key="2">
    <source>
        <dbReference type="Proteomes" id="UP000272462"/>
    </source>
</evidence>
<dbReference type="RefSeq" id="WP_121464159.1">
    <property type="nucleotide sequence ID" value="NZ_CP025121.1"/>
</dbReference>
<reference evidence="1 2" key="1">
    <citation type="journal article" date="2018" name="BMC Genomics">
        <title>Comparative genome analysis of jujube witches'-broom Phytoplasma, an obligate pathogen that causes jujube witches'-broom disease.</title>
        <authorList>
            <person name="Wang J."/>
            <person name="Song L."/>
            <person name="Jiao Q."/>
            <person name="Yang S."/>
            <person name="Gao R."/>
            <person name="Lu X."/>
            <person name="Zhou G."/>
        </authorList>
    </citation>
    <scope>NUCLEOTIDE SEQUENCE [LARGE SCALE GENOMIC DNA]</scope>
    <source>
        <strain evidence="1">Jwb-nky</strain>
    </source>
</reference>
<dbReference type="AlphaFoldDB" id="A0A660HNS7"/>
<gene>
    <name evidence="1" type="ORF">CWO85_03000</name>
</gene>
<organism evidence="1 2">
    <name type="scientific">Ziziphus jujuba witches'-broom phytoplasma</name>
    <dbReference type="NCBI Taxonomy" id="135727"/>
    <lineage>
        <taxon>Bacteria</taxon>
        <taxon>Bacillati</taxon>
        <taxon>Mycoplasmatota</taxon>
        <taxon>Mollicutes</taxon>
        <taxon>Acholeplasmatales</taxon>
        <taxon>Acholeplasmataceae</taxon>
        <taxon>Candidatus Phytoplasma</taxon>
        <taxon>16SrV (Elm yellows group)</taxon>
    </lineage>
</organism>
<protein>
    <submittedName>
        <fullName evidence="1">Uncharacterized protein</fullName>
    </submittedName>
</protein>
<name>A0A660HNS7_ZIZJU</name>
<accession>A0A660HNS7</accession>
<dbReference type="EMBL" id="CP025121">
    <property type="protein sequence ID" value="AYJ01446.1"/>
    <property type="molecule type" value="Genomic_DNA"/>
</dbReference>
<evidence type="ECO:0000313" key="1">
    <source>
        <dbReference type="EMBL" id="AYJ01446.1"/>
    </source>
</evidence>
<proteinExistence type="predicted"/>
<keyword evidence="2" id="KW-1185">Reference proteome</keyword>
<sequence length="100" mass="12237">MNQTKQKQYRDKLKLIIKTEREHIGDKKTLKKYKRFLKYKIKAFYNLQPICDESIKLLRKIESEKIKIIKNVINDIFLIELIKEKEQQERESKEQIQNAK</sequence>
<dbReference type="Proteomes" id="UP000272462">
    <property type="component" value="Chromosome"/>
</dbReference>